<dbReference type="SUPFAM" id="SSF56317">
    <property type="entry name" value="Carbon-nitrogen hydrolase"/>
    <property type="match status" value="1"/>
</dbReference>
<dbReference type="AlphaFoldDB" id="A0A9P4YBS3"/>
<dbReference type="PANTHER" id="PTHR11750:SF26">
    <property type="entry name" value="PROTEIN N-TERMINAL AMIDASE"/>
    <property type="match status" value="1"/>
</dbReference>
<dbReference type="GO" id="GO:0008418">
    <property type="term" value="F:protein-N-terminal asparagine amidohydrolase activity"/>
    <property type="evidence" value="ECO:0007669"/>
    <property type="project" value="InterPro"/>
</dbReference>
<evidence type="ECO:0000313" key="3">
    <source>
        <dbReference type="Proteomes" id="UP000803844"/>
    </source>
</evidence>
<dbReference type="InterPro" id="IPR039703">
    <property type="entry name" value="Nta1"/>
</dbReference>
<dbReference type="GO" id="GO:0030163">
    <property type="term" value="P:protein catabolic process"/>
    <property type="evidence" value="ECO:0007669"/>
    <property type="project" value="TreeGrafter"/>
</dbReference>
<organism evidence="2 3">
    <name type="scientific">Cryphonectria parasitica (strain ATCC 38755 / EP155)</name>
    <dbReference type="NCBI Taxonomy" id="660469"/>
    <lineage>
        <taxon>Eukaryota</taxon>
        <taxon>Fungi</taxon>
        <taxon>Dikarya</taxon>
        <taxon>Ascomycota</taxon>
        <taxon>Pezizomycotina</taxon>
        <taxon>Sordariomycetes</taxon>
        <taxon>Sordariomycetidae</taxon>
        <taxon>Diaporthales</taxon>
        <taxon>Cryphonectriaceae</taxon>
        <taxon>Cryphonectria-Endothia species complex</taxon>
        <taxon>Cryphonectria</taxon>
    </lineage>
</organism>
<dbReference type="Proteomes" id="UP000803844">
    <property type="component" value="Unassembled WGS sequence"/>
</dbReference>
<feature type="domain" description="CN hydrolase" evidence="1">
    <location>
        <begin position="1"/>
        <end position="280"/>
    </location>
</feature>
<comment type="caution">
    <text evidence="2">The sequence shown here is derived from an EMBL/GenBank/DDBJ whole genome shotgun (WGS) entry which is preliminary data.</text>
</comment>
<evidence type="ECO:0000313" key="2">
    <source>
        <dbReference type="EMBL" id="KAF3770664.1"/>
    </source>
</evidence>
<dbReference type="Pfam" id="PF00795">
    <property type="entry name" value="CN_hydrolase"/>
    <property type="match status" value="1"/>
</dbReference>
<accession>A0A9P4YBS3</accession>
<name>A0A9P4YBS3_CRYP1</name>
<reference evidence="2" key="1">
    <citation type="journal article" date="2020" name="Phytopathology">
        <title>Genome sequence of the chestnut blight fungus Cryphonectria parasitica EP155: A fundamental resource for an archetypical invasive plant pathogen.</title>
        <authorList>
            <person name="Crouch J.A."/>
            <person name="Dawe A."/>
            <person name="Aerts A."/>
            <person name="Barry K."/>
            <person name="Churchill A.C.L."/>
            <person name="Grimwood J."/>
            <person name="Hillman B."/>
            <person name="Milgroom M.G."/>
            <person name="Pangilinan J."/>
            <person name="Smith M."/>
            <person name="Salamov A."/>
            <person name="Schmutz J."/>
            <person name="Yadav J."/>
            <person name="Grigoriev I.V."/>
            <person name="Nuss D."/>
        </authorList>
    </citation>
    <scope>NUCLEOTIDE SEQUENCE</scope>
    <source>
        <strain evidence="2">EP155</strain>
    </source>
</reference>
<dbReference type="GeneID" id="63838262"/>
<keyword evidence="2" id="KW-0378">Hydrolase</keyword>
<evidence type="ECO:0000259" key="1">
    <source>
        <dbReference type="PROSITE" id="PS50263"/>
    </source>
</evidence>
<dbReference type="InterPro" id="IPR003010">
    <property type="entry name" value="C-N_Hydrolase"/>
</dbReference>
<dbReference type="InterPro" id="IPR036526">
    <property type="entry name" value="C-N_Hydrolase_sf"/>
</dbReference>
<sequence>MKIACLQFAPQVGDVDNNLNRADAVLAKANPEDLEDLDLLVLPELAFTGYNFTSLNHISPFLEPQGSGISALWARTTALKYNTNVVVGYPERVDVSPRWPTGPEYYNSTIVVNGDGETIANYRKSFLYVIDETWALESKDGFFADEVPGLGNVAMGICDPYKFEAPWHAFEFAFHILAEEANLVIVTMAWVTREDGRLFSRMPEEPDMETLTYWVQRLEPLIRVEGQDEVIVIFANRTGMEDDITYAGTSAVIGIKDEEVKVYGLLGRSVKDLLVVDTDNGPFASLSGIWSVSEGSPEYCSDNSTIDTPRQPS</sequence>
<protein>
    <submittedName>
        <fullName evidence="2">Carbon-nitrogen hydrolase</fullName>
    </submittedName>
</protein>
<dbReference type="CDD" id="cd07566">
    <property type="entry name" value="ScNTA1_like"/>
    <property type="match status" value="1"/>
</dbReference>
<keyword evidence="3" id="KW-1185">Reference proteome</keyword>
<dbReference type="OrthoDB" id="201515at2759"/>
<dbReference type="Gene3D" id="3.60.110.10">
    <property type="entry name" value="Carbon-nitrogen hydrolase"/>
    <property type="match status" value="1"/>
</dbReference>
<proteinExistence type="predicted"/>
<dbReference type="RefSeq" id="XP_040781625.1">
    <property type="nucleotide sequence ID" value="XM_040921133.1"/>
</dbReference>
<dbReference type="EMBL" id="MU032344">
    <property type="protein sequence ID" value="KAF3770664.1"/>
    <property type="molecule type" value="Genomic_DNA"/>
</dbReference>
<gene>
    <name evidence="2" type="ORF">M406DRAFT_336279</name>
</gene>
<dbReference type="GO" id="GO:0070773">
    <property type="term" value="F:protein-N-terminal glutamine amidohydrolase activity"/>
    <property type="evidence" value="ECO:0007669"/>
    <property type="project" value="InterPro"/>
</dbReference>
<dbReference type="PROSITE" id="PS50263">
    <property type="entry name" value="CN_HYDROLASE"/>
    <property type="match status" value="1"/>
</dbReference>
<dbReference type="PANTHER" id="PTHR11750">
    <property type="entry name" value="PROTEIN N-TERMINAL AMIDASE"/>
    <property type="match status" value="1"/>
</dbReference>